<dbReference type="InterPro" id="IPR028002">
    <property type="entry name" value="Myb_DNA-bind_5"/>
</dbReference>
<evidence type="ECO:0000256" key="4">
    <source>
        <dbReference type="ARBA" id="ARBA00023163"/>
    </source>
</evidence>
<evidence type="ECO:0000259" key="6">
    <source>
        <dbReference type="Pfam" id="PF13873"/>
    </source>
</evidence>
<dbReference type="GO" id="GO:0005634">
    <property type="term" value="C:nucleus"/>
    <property type="evidence" value="ECO:0007669"/>
    <property type="project" value="TreeGrafter"/>
</dbReference>
<dbReference type="EMBL" id="OU892277">
    <property type="protein sequence ID" value="CAG9760345.1"/>
    <property type="molecule type" value="Genomic_DNA"/>
</dbReference>
<dbReference type="Proteomes" id="UP001152799">
    <property type="component" value="Chromosome 1"/>
</dbReference>
<dbReference type="OrthoDB" id="6769586at2759"/>
<dbReference type="PANTHER" id="PTHR23098">
    <property type="entry name" value="AGAP001331-PA-RELATED"/>
    <property type="match status" value="1"/>
</dbReference>
<organism evidence="7 8">
    <name type="scientific">Ceutorhynchus assimilis</name>
    <name type="common">cabbage seed weevil</name>
    <dbReference type="NCBI Taxonomy" id="467358"/>
    <lineage>
        <taxon>Eukaryota</taxon>
        <taxon>Metazoa</taxon>
        <taxon>Ecdysozoa</taxon>
        <taxon>Arthropoda</taxon>
        <taxon>Hexapoda</taxon>
        <taxon>Insecta</taxon>
        <taxon>Pterygota</taxon>
        <taxon>Neoptera</taxon>
        <taxon>Endopterygota</taxon>
        <taxon>Coleoptera</taxon>
        <taxon>Polyphaga</taxon>
        <taxon>Cucujiformia</taxon>
        <taxon>Curculionidae</taxon>
        <taxon>Ceutorhynchinae</taxon>
        <taxon>Ceutorhynchus</taxon>
    </lineage>
</organism>
<accession>A0A9N9MDU7</accession>
<dbReference type="AlphaFoldDB" id="A0A9N9MDU7"/>
<gene>
    <name evidence="7" type="ORF">CEUTPL_LOCUS1081</name>
</gene>
<protein>
    <recommendedName>
        <fullName evidence="2">Regulatory protein zeste</fullName>
    </recommendedName>
</protein>
<keyword evidence="3" id="KW-0805">Transcription regulation</keyword>
<keyword evidence="8" id="KW-1185">Reference proteome</keyword>
<feature type="domain" description="Myb/SANT-like DNA-binding" evidence="6">
    <location>
        <begin position="12"/>
        <end position="88"/>
    </location>
</feature>
<comment type="function">
    <text evidence="5">Involved in transvection phenomena (= synapsis-dependent gene expression), where the synaptic pairing of chromosomes carrying genes with which zeste interacts influences the expression of these genes. Zeste binds to DNA and stimulates transcription from a nearby promoter.</text>
</comment>
<dbReference type="PANTHER" id="PTHR23098:SF16">
    <property type="entry name" value="REGULATORY PROTEIN ZESTE"/>
    <property type="match status" value="1"/>
</dbReference>
<evidence type="ECO:0000256" key="1">
    <source>
        <dbReference type="ARBA" id="ARBA00011764"/>
    </source>
</evidence>
<comment type="subunit">
    <text evidence="1">Self-associates forming complexes of several hundred monomers.</text>
</comment>
<evidence type="ECO:0000256" key="5">
    <source>
        <dbReference type="ARBA" id="ARBA00025466"/>
    </source>
</evidence>
<evidence type="ECO:0000313" key="8">
    <source>
        <dbReference type="Proteomes" id="UP001152799"/>
    </source>
</evidence>
<evidence type="ECO:0000256" key="2">
    <source>
        <dbReference type="ARBA" id="ARBA00016807"/>
    </source>
</evidence>
<evidence type="ECO:0000313" key="7">
    <source>
        <dbReference type="EMBL" id="CAG9760345.1"/>
    </source>
</evidence>
<dbReference type="Pfam" id="PF13873">
    <property type="entry name" value="Myb_DNA-bind_5"/>
    <property type="match status" value="1"/>
</dbReference>
<name>A0A9N9MDU7_9CUCU</name>
<sequence>MDDKGEKKMAKRAPNFTNKEEVILMGLVKAYKHVLENKQTDSNFNKKKQECWREITSRFNSQSGEVYRVSVNLRKKYENLKKKTCKKLRESKTYVMGTGTGTPKSEILSEIDVEIRDILGVRVEGLNSEFGGDAQNNELDVDKSRENLNVDNQVDDTIDKIDTLEKNTPWAKNMVQSLRTPKSRH</sequence>
<evidence type="ECO:0000256" key="3">
    <source>
        <dbReference type="ARBA" id="ARBA00023015"/>
    </source>
</evidence>
<proteinExistence type="predicted"/>
<keyword evidence="4" id="KW-0804">Transcription</keyword>
<reference evidence="7" key="1">
    <citation type="submission" date="2022-01" db="EMBL/GenBank/DDBJ databases">
        <authorList>
            <person name="King R."/>
        </authorList>
    </citation>
    <scope>NUCLEOTIDE SEQUENCE</scope>
</reference>